<accession>A0A450TBC6</accession>
<sequence length="467" mass="49786">MSTGSRMSESKFPTVSELGDLLKVSLQLAFGQLGVIAIGFTDALMLGRLGPDALGAAGLALSIYNILETMGAGILFPMVVLASRARGAGRLRSIPGLIRQGLWMAGMLSVPTCVILWNLETILLMTGQIPALARMAGDFMDYFLWTAFPVFAFTVFMLAFIAMGRVGTMVVVIWLAAGLNVVLDYALIFGNLGFPAMGIAGAGLASVIVYGVGYVSVFTLLAFHRLFLKGMSVFRRAWRPNWTTLGQFPRLGWPRSLQVLMASGLFSVISLLVGRLGVQAIATHTIAFEISMVVGLGAMAIARTIASRMGIAGTQGDRAGIWRLTNGGLVLFFLFMLVPVVVLGFFPSWAVMLFVGTGQKAQALLPMATPVVALAALFILANGLRIIINHALNGLADMKIPALIAAVSYWGIALPVGVILGFVMGLGVAGLWWGLIIGMGVACVAYLTRFRWVVHNARFPARGTELP</sequence>
<feature type="transmembrane region" description="Helical" evidence="10">
    <location>
        <begin position="367"/>
        <end position="388"/>
    </location>
</feature>
<dbReference type="InterPro" id="IPR048279">
    <property type="entry name" value="MdtK-like"/>
</dbReference>
<evidence type="ECO:0000256" key="10">
    <source>
        <dbReference type="SAM" id="Phobius"/>
    </source>
</evidence>
<dbReference type="EMBL" id="CAADFE010000005">
    <property type="protein sequence ID" value="VFJ64081.1"/>
    <property type="molecule type" value="Genomic_DNA"/>
</dbReference>
<keyword evidence="8 10" id="KW-0472">Membrane</keyword>
<dbReference type="InterPro" id="IPR002528">
    <property type="entry name" value="MATE_fam"/>
</dbReference>
<dbReference type="InterPro" id="IPR050222">
    <property type="entry name" value="MATE_MdtK"/>
</dbReference>
<evidence type="ECO:0000256" key="3">
    <source>
        <dbReference type="ARBA" id="ARBA00022449"/>
    </source>
</evidence>
<keyword evidence="3" id="KW-0050">Antiport</keyword>
<feature type="transmembrane region" description="Helical" evidence="10">
    <location>
        <begin position="400"/>
        <end position="424"/>
    </location>
</feature>
<organism evidence="11">
    <name type="scientific">Candidatus Kentrum sp. FW</name>
    <dbReference type="NCBI Taxonomy" id="2126338"/>
    <lineage>
        <taxon>Bacteria</taxon>
        <taxon>Pseudomonadati</taxon>
        <taxon>Pseudomonadota</taxon>
        <taxon>Gammaproteobacteria</taxon>
        <taxon>Candidatus Kentrum</taxon>
    </lineage>
</organism>
<evidence type="ECO:0000256" key="6">
    <source>
        <dbReference type="ARBA" id="ARBA00022989"/>
    </source>
</evidence>
<dbReference type="PANTHER" id="PTHR43298:SF2">
    <property type="entry name" value="FMN_FAD EXPORTER YEEO-RELATED"/>
    <property type="match status" value="1"/>
</dbReference>
<reference evidence="11" key="1">
    <citation type="submission" date="2019-02" db="EMBL/GenBank/DDBJ databases">
        <authorList>
            <person name="Gruber-Vodicka R. H."/>
            <person name="Seah K. B. B."/>
        </authorList>
    </citation>
    <scope>NUCLEOTIDE SEQUENCE</scope>
    <source>
        <strain evidence="11">BECK_BZ131</strain>
    </source>
</reference>
<dbReference type="NCBIfam" id="TIGR00797">
    <property type="entry name" value="matE"/>
    <property type="match status" value="1"/>
</dbReference>
<dbReference type="CDD" id="cd13131">
    <property type="entry name" value="MATE_NorM_like"/>
    <property type="match status" value="1"/>
</dbReference>
<keyword evidence="4" id="KW-1003">Cell membrane</keyword>
<evidence type="ECO:0000256" key="1">
    <source>
        <dbReference type="ARBA" id="ARBA00004429"/>
    </source>
</evidence>
<evidence type="ECO:0000256" key="9">
    <source>
        <dbReference type="ARBA" id="ARBA00031636"/>
    </source>
</evidence>
<proteinExistence type="predicted"/>
<evidence type="ECO:0000256" key="2">
    <source>
        <dbReference type="ARBA" id="ARBA00022448"/>
    </source>
</evidence>
<keyword evidence="7" id="KW-0406">Ion transport</keyword>
<evidence type="ECO:0000256" key="5">
    <source>
        <dbReference type="ARBA" id="ARBA00022692"/>
    </source>
</evidence>
<dbReference type="GO" id="GO:0015297">
    <property type="term" value="F:antiporter activity"/>
    <property type="evidence" value="ECO:0007669"/>
    <property type="project" value="UniProtKB-KW"/>
</dbReference>
<evidence type="ECO:0000256" key="7">
    <source>
        <dbReference type="ARBA" id="ARBA00023065"/>
    </source>
</evidence>
<name>A0A450TBC6_9GAMM</name>
<comment type="subcellular location">
    <subcellularLocation>
        <location evidence="1">Cell inner membrane</location>
        <topology evidence="1">Multi-pass membrane protein</topology>
    </subcellularLocation>
</comment>
<feature type="transmembrane region" description="Helical" evidence="10">
    <location>
        <begin position="169"/>
        <end position="190"/>
    </location>
</feature>
<feature type="transmembrane region" description="Helical" evidence="10">
    <location>
        <begin position="102"/>
        <end position="122"/>
    </location>
</feature>
<keyword evidence="2" id="KW-0813">Transport</keyword>
<dbReference type="PIRSF" id="PIRSF006603">
    <property type="entry name" value="DinF"/>
    <property type="match status" value="1"/>
</dbReference>
<keyword evidence="6 10" id="KW-1133">Transmembrane helix</keyword>
<evidence type="ECO:0000256" key="4">
    <source>
        <dbReference type="ARBA" id="ARBA00022475"/>
    </source>
</evidence>
<keyword evidence="5 10" id="KW-0812">Transmembrane</keyword>
<dbReference type="GO" id="GO:0042910">
    <property type="term" value="F:xenobiotic transmembrane transporter activity"/>
    <property type="evidence" value="ECO:0007669"/>
    <property type="project" value="InterPro"/>
</dbReference>
<dbReference type="Pfam" id="PF01554">
    <property type="entry name" value="MatE"/>
    <property type="match status" value="2"/>
</dbReference>
<dbReference type="PANTHER" id="PTHR43298">
    <property type="entry name" value="MULTIDRUG RESISTANCE PROTEIN NORM-RELATED"/>
    <property type="match status" value="1"/>
</dbReference>
<dbReference type="GO" id="GO:0006811">
    <property type="term" value="P:monoatomic ion transport"/>
    <property type="evidence" value="ECO:0007669"/>
    <property type="project" value="UniProtKB-KW"/>
</dbReference>
<feature type="transmembrane region" description="Helical" evidence="10">
    <location>
        <begin position="196"/>
        <end position="223"/>
    </location>
</feature>
<feature type="transmembrane region" description="Helical" evidence="10">
    <location>
        <begin position="21"/>
        <end position="41"/>
    </location>
</feature>
<dbReference type="AlphaFoldDB" id="A0A450TBC6"/>
<evidence type="ECO:0000256" key="8">
    <source>
        <dbReference type="ARBA" id="ARBA00023136"/>
    </source>
</evidence>
<feature type="transmembrane region" description="Helical" evidence="10">
    <location>
        <begin position="430"/>
        <end position="448"/>
    </location>
</feature>
<evidence type="ECO:0000313" key="11">
    <source>
        <dbReference type="EMBL" id="VFJ64081.1"/>
    </source>
</evidence>
<feature type="transmembrane region" description="Helical" evidence="10">
    <location>
        <begin position="327"/>
        <end position="355"/>
    </location>
</feature>
<dbReference type="GO" id="GO:0005886">
    <property type="term" value="C:plasma membrane"/>
    <property type="evidence" value="ECO:0007669"/>
    <property type="project" value="UniProtKB-SubCell"/>
</dbReference>
<feature type="transmembrane region" description="Helical" evidence="10">
    <location>
        <begin position="259"/>
        <end position="278"/>
    </location>
</feature>
<gene>
    <name evidence="11" type="ORF">BECKFW1821C_GA0114237_100531</name>
</gene>
<protein>
    <recommendedName>
        <fullName evidence="9">Multidrug-efflux transporter</fullName>
    </recommendedName>
</protein>
<feature type="transmembrane region" description="Helical" evidence="10">
    <location>
        <begin position="142"/>
        <end position="162"/>
    </location>
</feature>
<feature type="transmembrane region" description="Helical" evidence="10">
    <location>
        <begin position="53"/>
        <end position="81"/>
    </location>
</feature>
<feature type="transmembrane region" description="Helical" evidence="10">
    <location>
        <begin position="284"/>
        <end position="306"/>
    </location>
</feature>